<evidence type="ECO:0000259" key="2">
    <source>
        <dbReference type="Pfam" id="PF07526"/>
    </source>
</evidence>
<feature type="domain" description="POX" evidence="2">
    <location>
        <begin position="55"/>
        <end position="102"/>
    </location>
</feature>
<dbReference type="AlphaFoldDB" id="A0AAN7PZ03"/>
<evidence type="ECO:0000313" key="4">
    <source>
        <dbReference type="Proteomes" id="UP001345219"/>
    </source>
</evidence>
<feature type="region of interest" description="Disordered" evidence="1">
    <location>
        <begin position="79"/>
        <end position="111"/>
    </location>
</feature>
<evidence type="ECO:0000313" key="3">
    <source>
        <dbReference type="EMBL" id="KAK4756228.1"/>
    </source>
</evidence>
<dbReference type="EMBL" id="JAXIOK010000013">
    <property type="protein sequence ID" value="KAK4756228.1"/>
    <property type="molecule type" value="Genomic_DNA"/>
</dbReference>
<protein>
    <recommendedName>
        <fullName evidence="2">POX domain-containing protein</fullName>
    </recommendedName>
</protein>
<keyword evidence="4" id="KW-1185">Reference proteome</keyword>
<name>A0AAN7PZ03_9MYRT</name>
<gene>
    <name evidence="3" type="ORF">SAY87_006355</name>
</gene>
<evidence type="ECO:0000256" key="1">
    <source>
        <dbReference type="SAM" id="MobiDB-lite"/>
    </source>
</evidence>
<comment type="caution">
    <text evidence="3">The sequence shown here is derived from an EMBL/GenBank/DDBJ whole genome shotgun (WGS) entry which is preliminary data.</text>
</comment>
<feature type="region of interest" description="Disordered" evidence="1">
    <location>
        <begin position="1"/>
        <end position="31"/>
    </location>
</feature>
<dbReference type="Pfam" id="PF07526">
    <property type="entry name" value="POX"/>
    <property type="match status" value="1"/>
</dbReference>
<proteinExistence type="predicted"/>
<dbReference type="Proteomes" id="UP001345219">
    <property type="component" value="Chromosome 6"/>
</dbReference>
<sequence>MPRRKQRPNPIAVVGRATPLDSRGGGGNEALRNVDYMSRGFPGTSVDLASLARTILNSQYLKATQQLLDEVVNVKKALKQPVDAKDQSGDGSQNQGKGSEDAVGGGVKHDDGDLNTYQGIFYRQRGLTF</sequence>
<reference evidence="3 4" key="1">
    <citation type="journal article" date="2023" name="Hortic Res">
        <title>Pangenome of water caltrop reveals structural variations and asymmetric subgenome divergence after allopolyploidization.</title>
        <authorList>
            <person name="Zhang X."/>
            <person name="Chen Y."/>
            <person name="Wang L."/>
            <person name="Yuan Y."/>
            <person name="Fang M."/>
            <person name="Shi L."/>
            <person name="Lu R."/>
            <person name="Comes H.P."/>
            <person name="Ma Y."/>
            <person name="Chen Y."/>
            <person name="Huang G."/>
            <person name="Zhou Y."/>
            <person name="Zheng Z."/>
            <person name="Qiu Y."/>
        </authorList>
    </citation>
    <scope>NUCLEOTIDE SEQUENCE [LARGE SCALE GENOMIC DNA]</scope>
    <source>
        <tissue evidence="3">Roots</tissue>
    </source>
</reference>
<dbReference type="InterPro" id="IPR006563">
    <property type="entry name" value="POX_dom"/>
</dbReference>
<accession>A0AAN7PZ03</accession>
<organism evidence="3 4">
    <name type="scientific">Trapa incisa</name>
    <dbReference type="NCBI Taxonomy" id="236973"/>
    <lineage>
        <taxon>Eukaryota</taxon>
        <taxon>Viridiplantae</taxon>
        <taxon>Streptophyta</taxon>
        <taxon>Embryophyta</taxon>
        <taxon>Tracheophyta</taxon>
        <taxon>Spermatophyta</taxon>
        <taxon>Magnoliopsida</taxon>
        <taxon>eudicotyledons</taxon>
        <taxon>Gunneridae</taxon>
        <taxon>Pentapetalae</taxon>
        <taxon>rosids</taxon>
        <taxon>malvids</taxon>
        <taxon>Myrtales</taxon>
        <taxon>Lythraceae</taxon>
        <taxon>Trapa</taxon>
    </lineage>
</organism>